<gene>
    <name evidence="1" type="ORF">BELL_0141g00100</name>
</gene>
<sequence>MFFKNTTGCGDGEIDHLASDNYFQFERCAFSAVRLQSLASILFRADGHRLLPLHWSSELGNALKERPEY</sequence>
<dbReference type="AlphaFoldDB" id="A0A4Z1JTT8"/>
<evidence type="ECO:0000313" key="2">
    <source>
        <dbReference type="Proteomes" id="UP000297229"/>
    </source>
</evidence>
<keyword evidence="2" id="KW-1185">Reference proteome</keyword>
<comment type="caution">
    <text evidence="1">The sequence shown here is derived from an EMBL/GenBank/DDBJ whole genome shotgun (WGS) entry which is preliminary data.</text>
</comment>
<accession>A0A4Z1JTT8</accession>
<reference evidence="1 2" key="1">
    <citation type="submission" date="2017-12" db="EMBL/GenBank/DDBJ databases">
        <title>Comparative genomics of Botrytis spp.</title>
        <authorList>
            <person name="Valero-Jimenez C.A."/>
            <person name="Tapia P."/>
            <person name="Veloso J."/>
            <person name="Silva-Moreno E."/>
            <person name="Staats M."/>
            <person name="Valdes J.H."/>
            <person name="Van Kan J.A.L."/>
        </authorList>
    </citation>
    <scope>NUCLEOTIDE SEQUENCE [LARGE SCALE GENOMIC DNA]</scope>
    <source>
        <strain evidence="1 2">Be9601</strain>
    </source>
</reference>
<dbReference type="EMBL" id="PQXM01000140">
    <property type="protein sequence ID" value="TGO76704.1"/>
    <property type="molecule type" value="Genomic_DNA"/>
</dbReference>
<name>A0A4Z1JTT8_9HELO</name>
<dbReference type="Proteomes" id="UP000297229">
    <property type="component" value="Unassembled WGS sequence"/>
</dbReference>
<protein>
    <submittedName>
        <fullName evidence="1">Uncharacterized protein</fullName>
    </submittedName>
</protein>
<evidence type="ECO:0000313" key="1">
    <source>
        <dbReference type="EMBL" id="TGO76704.1"/>
    </source>
</evidence>
<proteinExistence type="predicted"/>
<organism evidence="1 2">
    <name type="scientific">Botrytis elliptica</name>
    <dbReference type="NCBI Taxonomy" id="278938"/>
    <lineage>
        <taxon>Eukaryota</taxon>
        <taxon>Fungi</taxon>
        <taxon>Dikarya</taxon>
        <taxon>Ascomycota</taxon>
        <taxon>Pezizomycotina</taxon>
        <taxon>Leotiomycetes</taxon>
        <taxon>Helotiales</taxon>
        <taxon>Sclerotiniaceae</taxon>
        <taxon>Botrytis</taxon>
    </lineage>
</organism>